<accession>A0A191ZET8</accession>
<evidence type="ECO:0000313" key="2">
    <source>
        <dbReference type="Proteomes" id="UP000078596"/>
    </source>
</evidence>
<dbReference type="PANTHER" id="PTHR30432:SF1">
    <property type="entry name" value="DNA-BINDING TRANSCRIPTIONAL DUAL REGULATOR MODE"/>
    <property type="match status" value="1"/>
</dbReference>
<dbReference type="PANTHER" id="PTHR30432">
    <property type="entry name" value="TRANSCRIPTIONAL REGULATOR MODE"/>
    <property type="match status" value="1"/>
</dbReference>
<proteinExistence type="predicted"/>
<dbReference type="EMBL" id="CP016027">
    <property type="protein sequence ID" value="ANJ66377.1"/>
    <property type="molecule type" value="Genomic_DNA"/>
</dbReference>
<dbReference type="InterPro" id="IPR051815">
    <property type="entry name" value="Molybdate_resp_trans_reg"/>
</dbReference>
<sequence>MPKKSRRDRLPGDAYSPQVHARFWLIADDQQNYLGIGKVRLMELIDELGSISQAAKTLNMSYKRAWTLIEEVNQLGPLPYVTKEVGGAGGGHATLTEAGRAAIEQYRAFERDLQAFVAQRTQAITL</sequence>
<dbReference type="KEGG" id="haz:A9404_02375"/>
<keyword evidence="2" id="KW-1185">Reference proteome</keyword>
<dbReference type="InterPro" id="IPR036388">
    <property type="entry name" value="WH-like_DNA-bd_sf"/>
</dbReference>
<reference evidence="1 2" key="1">
    <citation type="submission" date="2016-06" db="EMBL/GenBank/DDBJ databases">
        <title>Insight into the functional genes involving in sulfur oxidation in Pearl River water.</title>
        <authorList>
            <person name="Luo J."/>
            <person name="Tan X."/>
            <person name="Lin W."/>
        </authorList>
    </citation>
    <scope>NUCLEOTIDE SEQUENCE [LARGE SCALE GENOMIC DNA]</scope>
    <source>
        <strain evidence="1 2">LS2</strain>
    </source>
</reference>
<dbReference type="Gene3D" id="1.10.10.10">
    <property type="entry name" value="Winged helix-like DNA-binding domain superfamily/Winged helix DNA-binding domain"/>
    <property type="match status" value="1"/>
</dbReference>
<evidence type="ECO:0000313" key="1">
    <source>
        <dbReference type="EMBL" id="ANJ66377.1"/>
    </source>
</evidence>
<name>A0A191ZET8_9GAMM</name>
<organism evidence="1 2">
    <name type="scientific">Halothiobacillus diazotrophicus</name>
    <dbReference type="NCBI Taxonomy" id="1860122"/>
    <lineage>
        <taxon>Bacteria</taxon>
        <taxon>Pseudomonadati</taxon>
        <taxon>Pseudomonadota</taxon>
        <taxon>Gammaproteobacteria</taxon>
        <taxon>Chromatiales</taxon>
        <taxon>Halothiobacillaceae</taxon>
        <taxon>Halothiobacillus</taxon>
    </lineage>
</organism>
<dbReference type="RefSeq" id="WP_066098319.1">
    <property type="nucleotide sequence ID" value="NZ_CP016027.1"/>
</dbReference>
<dbReference type="SUPFAM" id="SSF46785">
    <property type="entry name" value="Winged helix' DNA-binding domain"/>
    <property type="match status" value="1"/>
</dbReference>
<dbReference type="Proteomes" id="UP000078596">
    <property type="component" value="Chromosome"/>
</dbReference>
<dbReference type="STRING" id="1860122.A9404_02375"/>
<gene>
    <name evidence="1" type="ORF">A9404_02375</name>
</gene>
<dbReference type="OrthoDB" id="9800709at2"/>
<dbReference type="AlphaFoldDB" id="A0A191ZET8"/>
<protein>
    <submittedName>
        <fullName evidence="1">Uncharacterized protein</fullName>
    </submittedName>
</protein>
<dbReference type="InterPro" id="IPR036390">
    <property type="entry name" value="WH_DNA-bd_sf"/>
</dbReference>